<organism evidence="2 3">
    <name type="scientific">Phytophthora cactorum</name>
    <dbReference type="NCBI Taxonomy" id="29920"/>
    <lineage>
        <taxon>Eukaryota</taxon>
        <taxon>Sar</taxon>
        <taxon>Stramenopiles</taxon>
        <taxon>Oomycota</taxon>
        <taxon>Peronosporomycetes</taxon>
        <taxon>Peronosporales</taxon>
        <taxon>Peronosporaceae</taxon>
        <taxon>Phytophthora</taxon>
    </lineage>
</organism>
<accession>A0A8T1HSW3</accession>
<gene>
    <name evidence="2" type="ORF">PC129_g13518</name>
</gene>
<feature type="compositionally biased region" description="Pro residues" evidence="1">
    <location>
        <begin position="63"/>
        <end position="72"/>
    </location>
</feature>
<feature type="compositionally biased region" description="Low complexity" evidence="1">
    <location>
        <begin position="108"/>
        <end position="122"/>
    </location>
</feature>
<sequence>MHKHNGMKFTALQISSRFIEVTLRGKHGDAMGHWQFFYHSPCILPRSAQEQQPATGKASATPLPQPPLPPAPDHPKLSQQASGSGPLRTLTSDNAQSPALVKKPRPPRSACCSPSRTPSASRKAAPVRRLHKFPTR</sequence>
<dbReference type="EMBL" id="RCMV01000546">
    <property type="protein sequence ID" value="KAG3215590.1"/>
    <property type="molecule type" value="Genomic_DNA"/>
</dbReference>
<name>A0A8T1HSW3_9STRA</name>
<evidence type="ECO:0000256" key="1">
    <source>
        <dbReference type="SAM" id="MobiDB-lite"/>
    </source>
</evidence>
<protein>
    <submittedName>
        <fullName evidence="2">Uncharacterized protein</fullName>
    </submittedName>
</protein>
<feature type="compositionally biased region" description="Basic residues" evidence="1">
    <location>
        <begin position="125"/>
        <end position="136"/>
    </location>
</feature>
<evidence type="ECO:0000313" key="2">
    <source>
        <dbReference type="EMBL" id="KAG3215590.1"/>
    </source>
</evidence>
<dbReference type="VEuPathDB" id="FungiDB:PC110_g22318"/>
<comment type="caution">
    <text evidence="2">The sequence shown here is derived from an EMBL/GenBank/DDBJ whole genome shotgun (WGS) entry which is preliminary data.</text>
</comment>
<feature type="compositionally biased region" description="Polar residues" evidence="1">
    <location>
        <begin position="78"/>
        <end position="97"/>
    </location>
</feature>
<proteinExistence type="predicted"/>
<evidence type="ECO:0000313" key="3">
    <source>
        <dbReference type="Proteomes" id="UP000760860"/>
    </source>
</evidence>
<reference evidence="2" key="1">
    <citation type="submission" date="2018-05" db="EMBL/GenBank/DDBJ databases">
        <title>Effector identification in a new, highly contiguous assembly of the strawberry crown rot pathogen Phytophthora cactorum.</title>
        <authorList>
            <person name="Armitage A.D."/>
            <person name="Nellist C.F."/>
            <person name="Bates H."/>
            <person name="Vickerstaff R.J."/>
            <person name="Harrison R.J."/>
        </authorList>
    </citation>
    <scope>NUCLEOTIDE SEQUENCE</scope>
    <source>
        <strain evidence="2">P421</strain>
    </source>
</reference>
<feature type="region of interest" description="Disordered" evidence="1">
    <location>
        <begin position="47"/>
        <end position="136"/>
    </location>
</feature>
<dbReference type="AlphaFoldDB" id="A0A8T1HSW3"/>
<dbReference type="Proteomes" id="UP000760860">
    <property type="component" value="Unassembled WGS sequence"/>
</dbReference>